<evidence type="ECO:0000313" key="3">
    <source>
        <dbReference type="EMBL" id="CAL4061406.1"/>
    </source>
</evidence>
<dbReference type="AlphaFoldDB" id="A0AAV2PR68"/>
<dbReference type="Gene3D" id="3.40.50.720">
    <property type="entry name" value="NAD(P)-binding Rossmann-like Domain"/>
    <property type="match status" value="1"/>
</dbReference>
<dbReference type="SUPFAM" id="SSF51735">
    <property type="entry name" value="NAD(P)-binding Rossmann-fold domains"/>
    <property type="match status" value="1"/>
</dbReference>
<name>A0AAV2PR68_MEGNR</name>
<keyword evidence="2" id="KW-0732">Signal</keyword>
<gene>
    <name evidence="3" type="ORF">MNOR_LOCUS2145</name>
</gene>
<accession>A0AAV2PR68</accession>
<feature type="chain" id="PRO_5043685341" evidence="2">
    <location>
        <begin position="23"/>
        <end position="321"/>
    </location>
</feature>
<dbReference type="PANTHER" id="PTHR43157">
    <property type="entry name" value="PHOSPHATIDYLINOSITOL-GLYCAN BIOSYNTHESIS CLASS F PROTEIN-RELATED"/>
    <property type="match status" value="1"/>
</dbReference>
<dbReference type="GO" id="GO:0016491">
    <property type="term" value="F:oxidoreductase activity"/>
    <property type="evidence" value="ECO:0007669"/>
    <property type="project" value="UniProtKB-KW"/>
</dbReference>
<dbReference type="InterPro" id="IPR002347">
    <property type="entry name" value="SDR_fam"/>
</dbReference>
<sequence>MVLVWCVGVLVVVALVIRVVHRGRSGRCRCTNTMEGKTVIITGASAGIGKETALDIAKRGARVILACRNITKAQLVADNIIAESGNKNLVVRCIDTTDLNSVRNFAKETLQIESRIDVLINNAGIGGSPVRKVTSDGLESTMAANHYGHFLLTNLLLPLLKKSSPSRIVNVASSMHWKVPSFDVDDLNFERNYSSFQSYIRTKLVNMLFNLELSQRLSDTGVTVNCLHPGTVSTEIFGKSGNKIGKMFGYVYKVLGKDAALGAQTNIHCAVSEDLINVTGKYFSDCKEAPTSELAQDKGLAKKIWEASEEHVGLKPEEIHC</sequence>
<comment type="caution">
    <text evidence="3">The sequence shown here is derived from an EMBL/GenBank/DDBJ whole genome shotgun (WGS) entry which is preliminary data.</text>
</comment>
<proteinExistence type="predicted"/>
<dbReference type="PANTHER" id="PTHR43157:SF31">
    <property type="entry name" value="PHOSPHATIDYLINOSITOL-GLYCAN BIOSYNTHESIS CLASS F PROTEIN"/>
    <property type="match status" value="1"/>
</dbReference>
<reference evidence="3 4" key="1">
    <citation type="submission" date="2024-05" db="EMBL/GenBank/DDBJ databases">
        <authorList>
            <person name="Wallberg A."/>
        </authorList>
    </citation>
    <scope>NUCLEOTIDE SEQUENCE [LARGE SCALE GENOMIC DNA]</scope>
</reference>
<keyword evidence="1" id="KW-0560">Oxidoreductase</keyword>
<evidence type="ECO:0000256" key="1">
    <source>
        <dbReference type="ARBA" id="ARBA00023002"/>
    </source>
</evidence>
<dbReference type="InterPro" id="IPR036291">
    <property type="entry name" value="NAD(P)-bd_dom_sf"/>
</dbReference>
<dbReference type="Proteomes" id="UP001497623">
    <property type="component" value="Unassembled WGS sequence"/>
</dbReference>
<dbReference type="Pfam" id="PF00106">
    <property type="entry name" value="adh_short"/>
    <property type="match status" value="1"/>
</dbReference>
<feature type="signal peptide" evidence="2">
    <location>
        <begin position="1"/>
        <end position="22"/>
    </location>
</feature>
<dbReference type="CDD" id="cd05327">
    <property type="entry name" value="retinol-DH_like_SDR_c_like"/>
    <property type="match status" value="1"/>
</dbReference>
<protein>
    <submittedName>
        <fullName evidence="3">Uncharacterized protein</fullName>
    </submittedName>
</protein>
<keyword evidence="4" id="KW-1185">Reference proteome</keyword>
<organism evidence="3 4">
    <name type="scientific">Meganyctiphanes norvegica</name>
    <name type="common">Northern krill</name>
    <name type="synonym">Thysanopoda norvegica</name>
    <dbReference type="NCBI Taxonomy" id="48144"/>
    <lineage>
        <taxon>Eukaryota</taxon>
        <taxon>Metazoa</taxon>
        <taxon>Ecdysozoa</taxon>
        <taxon>Arthropoda</taxon>
        <taxon>Crustacea</taxon>
        <taxon>Multicrustacea</taxon>
        <taxon>Malacostraca</taxon>
        <taxon>Eumalacostraca</taxon>
        <taxon>Eucarida</taxon>
        <taxon>Euphausiacea</taxon>
        <taxon>Euphausiidae</taxon>
        <taxon>Meganyctiphanes</taxon>
    </lineage>
</organism>
<dbReference type="PRINTS" id="PR00081">
    <property type="entry name" value="GDHRDH"/>
</dbReference>
<evidence type="ECO:0000256" key="2">
    <source>
        <dbReference type="SAM" id="SignalP"/>
    </source>
</evidence>
<dbReference type="EMBL" id="CAXKWB010000622">
    <property type="protein sequence ID" value="CAL4061406.1"/>
    <property type="molecule type" value="Genomic_DNA"/>
</dbReference>
<evidence type="ECO:0000313" key="4">
    <source>
        <dbReference type="Proteomes" id="UP001497623"/>
    </source>
</evidence>